<dbReference type="InterPro" id="IPR054289">
    <property type="entry name" value="DUF7025"/>
</dbReference>
<protein>
    <recommendedName>
        <fullName evidence="2">AAA+ ATPase domain-containing protein</fullName>
    </recommendedName>
</protein>
<dbReference type="Proteomes" id="UP000184330">
    <property type="component" value="Unassembled WGS sequence"/>
</dbReference>
<dbReference type="AlphaFoldDB" id="A0A1L7XXX9"/>
<dbReference type="InterPro" id="IPR027417">
    <property type="entry name" value="P-loop_NTPase"/>
</dbReference>
<dbReference type="InterPro" id="IPR003593">
    <property type="entry name" value="AAA+_ATPase"/>
</dbReference>
<evidence type="ECO:0000313" key="3">
    <source>
        <dbReference type="EMBL" id="CZR69785.1"/>
    </source>
</evidence>
<dbReference type="InterPro" id="IPR003959">
    <property type="entry name" value="ATPase_AAA_core"/>
</dbReference>
<feature type="compositionally biased region" description="Basic residues" evidence="1">
    <location>
        <begin position="12"/>
        <end position="21"/>
    </location>
</feature>
<accession>A0A1L7XXX9</accession>
<keyword evidence="4" id="KW-1185">Reference proteome</keyword>
<reference evidence="3 4" key="1">
    <citation type="submission" date="2016-03" db="EMBL/GenBank/DDBJ databases">
        <authorList>
            <person name="Ploux O."/>
        </authorList>
    </citation>
    <scope>NUCLEOTIDE SEQUENCE [LARGE SCALE GENOMIC DNA]</scope>
    <source>
        <strain evidence="3 4">UAMH 11012</strain>
    </source>
</reference>
<proteinExistence type="predicted"/>
<feature type="compositionally biased region" description="Basic and acidic residues" evidence="1">
    <location>
        <begin position="352"/>
        <end position="370"/>
    </location>
</feature>
<dbReference type="Pfam" id="PF00004">
    <property type="entry name" value="AAA"/>
    <property type="match status" value="1"/>
</dbReference>
<feature type="region of interest" description="Disordered" evidence="1">
    <location>
        <begin position="1"/>
        <end position="29"/>
    </location>
</feature>
<name>A0A1L7XXX9_9HELO</name>
<evidence type="ECO:0000259" key="2">
    <source>
        <dbReference type="SMART" id="SM00382"/>
    </source>
</evidence>
<dbReference type="GO" id="GO:0016887">
    <property type="term" value="F:ATP hydrolysis activity"/>
    <property type="evidence" value="ECO:0007669"/>
    <property type="project" value="InterPro"/>
</dbReference>
<organism evidence="3 4">
    <name type="scientific">Phialocephala subalpina</name>
    <dbReference type="NCBI Taxonomy" id="576137"/>
    <lineage>
        <taxon>Eukaryota</taxon>
        <taxon>Fungi</taxon>
        <taxon>Dikarya</taxon>
        <taxon>Ascomycota</taxon>
        <taxon>Pezizomycotina</taxon>
        <taxon>Leotiomycetes</taxon>
        <taxon>Helotiales</taxon>
        <taxon>Mollisiaceae</taxon>
        <taxon>Phialocephala</taxon>
        <taxon>Phialocephala fortinii species complex</taxon>
    </lineage>
</organism>
<evidence type="ECO:0000313" key="4">
    <source>
        <dbReference type="Proteomes" id="UP000184330"/>
    </source>
</evidence>
<dbReference type="OrthoDB" id="10042665at2759"/>
<dbReference type="PANTHER" id="PTHR46411">
    <property type="entry name" value="FAMILY ATPASE, PUTATIVE-RELATED"/>
    <property type="match status" value="1"/>
</dbReference>
<gene>
    <name evidence="3" type="ORF">PAC_19685</name>
</gene>
<feature type="region of interest" description="Disordered" evidence="1">
    <location>
        <begin position="338"/>
        <end position="370"/>
    </location>
</feature>
<evidence type="ECO:0000256" key="1">
    <source>
        <dbReference type="SAM" id="MobiDB-lite"/>
    </source>
</evidence>
<feature type="domain" description="AAA+ ATPase" evidence="2">
    <location>
        <begin position="453"/>
        <end position="579"/>
    </location>
</feature>
<dbReference type="SMART" id="SM00382">
    <property type="entry name" value="AAA"/>
    <property type="match status" value="1"/>
</dbReference>
<dbReference type="PANTHER" id="PTHR46411:SF3">
    <property type="entry name" value="AAA+ ATPASE DOMAIN-CONTAINING PROTEIN"/>
    <property type="match status" value="1"/>
</dbReference>
<dbReference type="Gene3D" id="3.40.50.300">
    <property type="entry name" value="P-loop containing nucleotide triphosphate hydrolases"/>
    <property type="match status" value="1"/>
</dbReference>
<sequence length="692" mass="78520">MDSPEVTPAKTQKSRFFKRSKPQQSQADHFGIRAEVKTFYQGPPLEDDTDEINWVEWQPPTLPEAKKVKWEGYAIQIYKTQKTGPSFGNVATFRVSSISLLSPLIKDQLGDVLEYHGAIWDTNITSIEWPLEPLYFAREKVAELSKTVNEAEAQVHMETLCKVINDELGPTIDELEDLEKDNQITHALVWTLFPKGTIVVEKDSSNRNIQRAYRVTHSMGSIQRGTSFKAKVEYVKFDGVRYKLEPKSIVMPFFEGKKLISSLSFYPIEFASNSGLLKEQLCARGERTLDFQGIEYVRYQNLDEGDQDLPGDRENDLARNSIQTRVIVDIFGYNRGSHPSKGSSPLPGYKGVGEKESAERRRPSEDLKKESRDIVCGNSEYLLIMSPLLNGYSLSSKCWETFHINKIFPLRLTDEAYNHLVHPERNKDLVVSLVQHHKDHPKRSDDVIAGKGRGLLVLLSGPPGTGKTLMAEAIADKTRLPLYYVDANEMGTPHLVNSSFDHIMTNAAEWNAIVLLDEADIYLQRRSENGLTRNEIVATLLRRLEYYSGIMFLTTNLYDTIDVAVESRLHIHLRFPPLPFSSRTQIWTNFLNRLPPSFHSNISPANINELALWTLNGRDIKNALKMTVSWCQHHGGKVTFVALEDVIRATCPRARKETLKVNGNGEYGVNGEMDVVCSALSHRHEMEELLDL</sequence>
<dbReference type="Pfam" id="PF22942">
    <property type="entry name" value="DUF7025"/>
    <property type="match status" value="1"/>
</dbReference>
<dbReference type="STRING" id="576137.A0A1L7XXX9"/>
<dbReference type="CDD" id="cd19481">
    <property type="entry name" value="RecA-like_protease"/>
    <property type="match status" value="1"/>
</dbReference>
<dbReference type="SUPFAM" id="SSF52540">
    <property type="entry name" value="P-loop containing nucleoside triphosphate hydrolases"/>
    <property type="match status" value="1"/>
</dbReference>
<dbReference type="EMBL" id="FJOG01000080">
    <property type="protein sequence ID" value="CZR69785.1"/>
    <property type="molecule type" value="Genomic_DNA"/>
</dbReference>
<dbReference type="GO" id="GO:0005524">
    <property type="term" value="F:ATP binding"/>
    <property type="evidence" value="ECO:0007669"/>
    <property type="project" value="InterPro"/>
</dbReference>